<proteinExistence type="predicted"/>
<keyword evidence="2" id="KW-0808">Transferase</keyword>
<dbReference type="SUPFAM" id="SSF56112">
    <property type="entry name" value="Protein kinase-like (PK-like)"/>
    <property type="match status" value="1"/>
</dbReference>
<dbReference type="GO" id="GO:0004672">
    <property type="term" value="F:protein kinase activity"/>
    <property type="evidence" value="ECO:0007669"/>
    <property type="project" value="InterPro"/>
</dbReference>
<dbReference type="EMBL" id="RCCE01000006">
    <property type="protein sequence ID" value="RLJ40994.1"/>
    <property type="molecule type" value="Genomic_DNA"/>
</dbReference>
<evidence type="ECO:0000313" key="3">
    <source>
        <dbReference type="Proteomes" id="UP000269157"/>
    </source>
</evidence>
<sequence length="337" mass="36361">MTQPLEARCRDLIEALDLGRASDLGEVKPLTGGVASDIAAVRVGGDAYCVKFALPKLKVAADWFAPVHRNAAEYAWLQVAADVVPQGAIRLFGRSEEQHGFAMELIAGDDVYLWKTAMLDGAPLRGEAAAVGEIIGRIHAASAKAGFDTSTFRNRDDFRALRIEPYLTFTAGAHPDVAAELTALADMLYQSDAVLVHGDVSPKNILIRDGAPVILDAECATMGDASFDPAFCLNHLVLKAVHLPPQRAELLDAIGQFWGAYAAHITWEDAAELEARVCRLLPALMLARIDGKSPVEYLVETRREQVRQLALPLIASPVPTLAGFANELKSGLEELET</sequence>
<keyword evidence="3" id="KW-1185">Reference proteome</keyword>
<comment type="caution">
    <text evidence="2">The sequence shown here is derived from an EMBL/GenBank/DDBJ whole genome shotgun (WGS) entry which is preliminary data.</text>
</comment>
<dbReference type="RefSeq" id="WP_170157972.1">
    <property type="nucleotide sequence ID" value="NZ_RCCE01000006.1"/>
</dbReference>
<dbReference type="AlphaFoldDB" id="A0A497VPX4"/>
<dbReference type="Gene3D" id="3.30.200.20">
    <property type="entry name" value="Phosphorylase Kinase, domain 1"/>
    <property type="match status" value="1"/>
</dbReference>
<evidence type="ECO:0000259" key="1">
    <source>
        <dbReference type="Pfam" id="PF01636"/>
    </source>
</evidence>
<dbReference type="Proteomes" id="UP000269157">
    <property type="component" value="Unassembled WGS sequence"/>
</dbReference>
<evidence type="ECO:0000313" key="2">
    <source>
        <dbReference type="EMBL" id="RLJ40994.1"/>
    </source>
</evidence>
<dbReference type="PROSITE" id="PS00109">
    <property type="entry name" value="PROTEIN_KINASE_TYR"/>
    <property type="match status" value="1"/>
</dbReference>
<reference evidence="2 3" key="1">
    <citation type="submission" date="2018-10" db="EMBL/GenBank/DDBJ databases">
        <title>Genomic Encyclopedia of Archaeal and Bacterial Type Strains, Phase II (KMG-II): from individual species to whole genera.</title>
        <authorList>
            <person name="Goeker M."/>
        </authorList>
    </citation>
    <scope>NUCLEOTIDE SEQUENCE [LARGE SCALE GENOMIC DNA]</scope>
    <source>
        <strain evidence="2 3">DSM 29466</strain>
    </source>
</reference>
<dbReference type="Pfam" id="PF01636">
    <property type="entry name" value="APH"/>
    <property type="match status" value="1"/>
</dbReference>
<name>A0A497VPX4_9RHOB</name>
<protein>
    <submittedName>
        <fullName evidence="2">Phosphotransferase family enzyme</fullName>
    </submittedName>
</protein>
<accession>A0A497VPX4</accession>
<dbReference type="Gene3D" id="3.90.1200.10">
    <property type="match status" value="1"/>
</dbReference>
<dbReference type="InterPro" id="IPR011009">
    <property type="entry name" value="Kinase-like_dom_sf"/>
</dbReference>
<dbReference type="InterPro" id="IPR002575">
    <property type="entry name" value="Aminoglycoside_PTrfase"/>
</dbReference>
<organism evidence="2 3">
    <name type="scientific">Litoreibacter meonggei</name>
    <dbReference type="NCBI Taxonomy" id="1049199"/>
    <lineage>
        <taxon>Bacteria</taxon>
        <taxon>Pseudomonadati</taxon>
        <taxon>Pseudomonadota</taxon>
        <taxon>Alphaproteobacteria</taxon>
        <taxon>Rhodobacterales</taxon>
        <taxon>Roseobacteraceae</taxon>
        <taxon>Litoreibacter</taxon>
    </lineage>
</organism>
<dbReference type="InterPro" id="IPR008266">
    <property type="entry name" value="Tyr_kinase_AS"/>
</dbReference>
<gene>
    <name evidence="2" type="ORF">BCF46_3567</name>
</gene>
<feature type="domain" description="Aminoglycoside phosphotransferase" evidence="1">
    <location>
        <begin position="27"/>
        <end position="259"/>
    </location>
</feature>